<keyword evidence="1" id="KW-0812">Transmembrane</keyword>
<feature type="transmembrane region" description="Helical" evidence="1">
    <location>
        <begin position="28"/>
        <end position="48"/>
    </location>
</feature>
<organism evidence="2 3">
    <name type="scientific">Caenorhabditis elegans</name>
    <dbReference type="NCBI Taxonomy" id="6239"/>
    <lineage>
        <taxon>Eukaryota</taxon>
        <taxon>Metazoa</taxon>
        <taxon>Ecdysozoa</taxon>
        <taxon>Nematoda</taxon>
        <taxon>Chromadorea</taxon>
        <taxon>Rhabditida</taxon>
        <taxon>Rhabditina</taxon>
        <taxon>Rhabditomorpha</taxon>
        <taxon>Rhabditoidea</taxon>
        <taxon>Rhabditidae</taxon>
        <taxon>Peloderinae</taxon>
        <taxon>Caenorhabditis</taxon>
    </lineage>
</organism>
<gene>
    <name evidence="2 4" type="primary">sru-6</name>
    <name evidence="4" type="ORF">C33A12.8</name>
    <name evidence="2" type="ORF">CELE_C33A12.8</name>
</gene>
<dbReference type="KEGG" id="cel:CELE_C33A12.8"/>
<keyword evidence="2" id="KW-0675">Receptor</keyword>
<dbReference type="GeneID" id="183142"/>
<reference evidence="2 3" key="1">
    <citation type="journal article" date="1998" name="Science">
        <title>Genome sequence of the nematode C. elegans: a platform for investigating biology.</title>
        <authorList>
            <consortium name="The C. elegans sequencing consortium"/>
            <person name="Sulson J.E."/>
            <person name="Waterston R."/>
        </authorList>
    </citation>
    <scope>NUCLEOTIDE SEQUENCE [LARGE SCALE GENOMIC DNA]</scope>
    <source>
        <strain evidence="2 3">Bristol N2</strain>
    </source>
</reference>
<name>Q18363_CAEEL</name>
<evidence type="ECO:0000313" key="3">
    <source>
        <dbReference type="Proteomes" id="UP000001940"/>
    </source>
</evidence>
<dbReference type="OMA" id="SFHIICK"/>
<dbReference type="InterPro" id="IPR003839">
    <property type="entry name" value="7TM_GPCR_serpentine_rcpt_Sru"/>
</dbReference>
<dbReference type="HOGENOM" id="CLU_049496_0_0_1"/>
<evidence type="ECO:0000313" key="4">
    <source>
        <dbReference type="WormBase" id="C33A12.8"/>
    </source>
</evidence>
<feature type="transmembrane region" description="Helical" evidence="1">
    <location>
        <begin position="154"/>
        <end position="178"/>
    </location>
</feature>
<dbReference type="WormBase" id="C33A12.8">
    <property type="protein sequence ID" value="CE05354"/>
    <property type="gene ID" value="WBGene00005669"/>
    <property type="gene designation" value="sru-6"/>
</dbReference>
<dbReference type="EMBL" id="BX284604">
    <property type="protein sequence ID" value="CAA92792.1"/>
    <property type="molecule type" value="Genomic_DNA"/>
</dbReference>
<protein>
    <submittedName>
        <fullName evidence="2">Serpentine Receptor, class U</fullName>
    </submittedName>
</protein>
<dbReference type="PaxDb" id="6239-C33A12.8"/>
<dbReference type="STRING" id="6239.C33A12.8.1"/>
<evidence type="ECO:0000256" key="1">
    <source>
        <dbReference type="SAM" id="Phobius"/>
    </source>
</evidence>
<dbReference type="FunCoup" id="Q18363">
    <property type="interactions" value="7"/>
</dbReference>
<dbReference type="AlphaFoldDB" id="Q18363"/>
<dbReference type="Proteomes" id="UP000001940">
    <property type="component" value="Chromosome IV"/>
</dbReference>
<dbReference type="eggNOG" id="ENOG502THCW">
    <property type="taxonomic scope" value="Eukaryota"/>
</dbReference>
<sequence length="335" mass="38542">MSSNNSLWPGTIHFNETYMNYQVEYNGFAQIFAVIPWIYILPSFHIICKILAISMTTNWKKPEPGINPHVFLVISFSQLTVFVFFLFDYLMHRLPSTGLFTSWCASNPPTHFLKIIFMTAYYTNYSAMIFPFLMPVVRLVVVGFPMSNFRLNSVLLKIGVPLIWIYPLFFTFFLIPAVGVCRQLSSPYPLGAVHIYYANAAFGMRNSYLYLYNTVAWLSLSILANILLFLKVLQAKSQIVSLQKQSVSYKAELSITITTIVMIIFYVINGGFILMYLLFYGTNSYFSLLVVIKPFANDLQTCVVPWIFYLTHPVFKTSMSNDAVFSTTSFRRRIN</sequence>
<dbReference type="PANTHER" id="PTHR46045">
    <property type="entry name" value="SERPENTINE RECEPTOR, CLASS U-RELATED"/>
    <property type="match status" value="1"/>
</dbReference>
<proteinExistence type="predicted"/>
<dbReference type="OrthoDB" id="5805118at2759"/>
<evidence type="ECO:0000313" key="2">
    <source>
        <dbReference type="EMBL" id="CAA92792.1"/>
    </source>
</evidence>
<feature type="transmembrane region" description="Helical" evidence="1">
    <location>
        <begin position="69"/>
        <end position="91"/>
    </location>
</feature>
<feature type="transmembrane region" description="Helical" evidence="1">
    <location>
        <begin position="253"/>
        <end position="279"/>
    </location>
</feature>
<dbReference type="UCSC" id="C33A12.8">
    <property type="organism name" value="c. elegans"/>
</dbReference>
<dbReference type="PIR" id="T19662">
    <property type="entry name" value="T19662"/>
</dbReference>
<accession>Q18363</accession>
<dbReference type="InParanoid" id="Q18363"/>
<keyword evidence="1" id="KW-0472">Membrane</keyword>
<keyword evidence="3" id="KW-1185">Reference proteome</keyword>
<dbReference type="RefSeq" id="NP_501677.1">
    <property type="nucleotide sequence ID" value="NM_069276.1"/>
</dbReference>
<keyword evidence="1" id="KW-1133">Transmembrane helix</keyword>
<feature type="transmembrane region" description="Helical" evidence="1">
    <location>
        <begin position="285"/>
        <end position="310"/>
    </location>
</feature>
<dbReference type="Pfam" id="PF10322">
    <property type="entry name" value="7TM_GPCR_Sru"/>
    <property type="match status" value="1"/>
</dbReference>
<dbReference type="PhylomeDB" id="Q18363"/>
<dbReference type="AGR" id="WB:WBGene00005669"/>
<feature type="transmembrane region" description="Helical" evidence="1">
    <location>
        <begin position="111"/>
        <end position="133"/>
    </location>
</feature>
<dbReference type="CTD" id="183142"/>
<dbReference type="PANTHER" id="PTHR46045:SF14">
    <property type="entry name" value="SERPENTINE RECEPTOR, CLASS U"/>
    <property type="match status" value="1"/>
</dbReference>
<feature type="transmembrane region" description="Helical" evidence="1">
    <location>
        <begin position="210"/>
        <end position="233"/>
    </location>
</feature>